<organism evidence="1 2">
    <name type="scientific">Pistacia atlantica</name>
    <dbReference type="NCBI Taxonomy" id="434234"/>
    <lineage>
        <taxon>Eukaryota</taxon>
        <taxon>Viridiplantae</taxon>
        <taxon>Streptophyta</taxon>
        <taxon>Embryophyta</taxon>
        <taxon>Tracheophyta</taxon>
        <taxon>Spermatophyta</taxon>
        <taxon>Magnoliopsida</taxon>
        <taxon>eudicotyledons</taxon>
        <taxon>Gunneridae</taxon>
        <taxon>Pentapetalae</taxon>
        <taxon>rosids</taxon>
        <taxon>malvids</taxon>
        <taxon>Sapindales</taxon>
        <taxon>Anacardiaceae</taxon>
        <taxon>Pistacia</taxon>
    </lineage>
</organism>
<keyword evidence="2" id="KW-1185">Reference proteome</keyword>
<reference evidence="2" key="1">
    <citation type="journal article" date="2023" name="G3 (Bethesda)">
        <title>Genome assembly and association tests identify interacting loci associated with vigor, precocity, and sex in interspecific pistachio rootstocks.</title>
        <authorList>
            <person name="Palmer W."/>
            <person name="Jacygrad E."/>
            <person name="Sagayaradj S."/>
            <person name="Cavanaugh K."/>
            <person name="Han R."/>
            <person name="Bertier L."/>
            <person name="Beede B."/>
            <person name="Kafkas S."/>
            <person name="Golino D."/>
            <person name="Preece J."/>
            <person name="Michelmore R."/>
        </authorList>
    </citation>
    <scope>NUCLEOTIDE SEQUENCE [LARGE SCALE GENOMIC DNA]</scope>
</reference>
<dbReference type="Proteomes" id="UP001164250">
    <property type="component" value="Chromosome 5"/>
</dbReference>
<protein>
    <submittedName>
        <fullName evidence="1">Uncharacterized protein</fullName>
    </submittedName>
</protein>
<comment type="caution">
    <text evidence="1">The sequence shown here is derived from an EMBL/GenBank/DDBJ whole genome shotgun (WGS) entry which is preliminary data.</text>
</comment>
<name>A0ACC1BEQ0_9ROSI</name>
<dbReference type="EMBL" id="CM047901">
    <property type="protein sequence ID" value="KAJ0097485.1"/>
    <property type="molecule type" value="Genomic_DNA"/>
</dbReference>
<gene>
    <name evidence="1" type="ORF">Patl1_28416</name>
</gene>
<accession>A0ACC1BEQ0</accession>
<evidence type="ECO:0000313" key="1">
    <source>
        <dbReference type="EMBL" id="KAJ0097485.1"/>
    </source>
</evidence>
<proteinExistence type="predicted"/>
<evidence type="ECO:0000313" key="2">
    <source>
        <dbReference type="Proteomes" id="UP001164250"/>
    </source>
</evidence>
<sequence>MAAHIHTIQEPKQPWYLDSGANNHITSELENLTLNQQPYHGNDTVTVSNGGGLHITTTGSCFLSNSKTKFFSI</sequence>